<accession>A0A8H5B8H2</accession>
<sequence length="128" mass="13659">MLVSEQVMAGLGRRSCSRGLCTQASWSDWTVKVTPHYLSVYPSKSTPAANLGNDDLPKMDHVQTPALSSIRDTGETLPGHSGPGQSYCTDKTPAEHSVSPMAVDELEDDRGSRVGADSKTPSNRNIAS</sequence>
<keyword evidence="3" id="KW-1185">Reference proteome</keyword>
<evidence type="ECO:0000313" key="2">
    <source>
        <dbReference type="EMBL" id="KAF5318557.1"/>
    </source>
</evidence>
<reference evidence="2 3" key="1">
    <citation type="journal article" date="2020" name="ISME J.">
        <title>Uncovering the hidden diversity of litter-decomposition mechanisms in mushroom-forming fungi.</title>
        <authorList>
            <person name="Floudas D."/>
            <person name="Bentzer J."/>
            <person name="Ahren D."/>
            <person name="Johansson T."/>
            <person name="Persson P."/>
            <person name="Tunlid A."/>
        </authorList>
    </citation>
    <scope>NUCLEOTIDE SEQUENCE [LARGE SCALE GENOMIC DNA]</scope>
    <source>
        <strain evidence="2 3">CBS 101986</strain>
    </source>
</reference>
<feature type="region of interest" description="Disordered" evidence="1">
    <location>
        <begin position="45"/>
        <end position="128"/>
    </location>
</feature>
<comment type="caution">
    <text evidence="2">The sequence shown here is derived from an EMBL/GenBank/DDBJ whole genome shotgun (WGS) entry which is preliminary data.</text>
</comment>
<protein>
    <submittedName>
        <fullName evidence="2">Uncharacterized protein</fullName>
    </submittedName>
</protein>
<dbReference type="EMBL" id="JAACJJ010000030">
    <property type="protein sequence ID" value="KAF5318557.1"/>
    <property type="molecule type" value="Genomic_DNA"/>
</dbReference>
<evidence type="ECO:0000256" key="1">
    <source>
        <dbReference type="SAM" id="MobiDB-lite"/>
    </source>
</evidence>
<gene>
    <name evidence="2" type="ORF">D9619_010834</name>
</gene>
<organism evidence="2 3">
    <name type="scientific">Psilocybe cf. subviscida</name>
    <dbReference type="NCBI Taxonomy" id="2480587"/>
    <lineage>
        <taxon>Eukaryota</taxon>
        <taxon>Fungi</taxon>
        <taxon>Dikarya</taxon>
        <taxon>Basidiomycota</taxon>
        <taxon>Agaricomycotina</taxon>
        <taxon>Agaricomycetes</taxon>
        <taxon>Agaricomycetidae</taxon>
        <taxon>Agaricales</taxon>
        <taxon>Agaricineae</taxon>
        <taxon>Strophariaceae</taxon>
        <taxon>Psilocybe</taxon>
    </lineage>
</organism>
<dbReference type="AlphaFoldDB" id="A0A8H5B8H2"/>
<evidence type="ECO:0000313" key="3">
    <source>
        <dbReference type="Proteomes" id="UP000567179"/>
    </source>
</evidence>
<proteinExistence type="predicted"/>
<feature type="compositionally biased region" description="Polar residues" evidence="1">
    <location>
        <begin position="119"/>
        <end position="128"/>
    </location>
</feature>
<dbReference type="Proteomes" id="UP000567179">
    <property type="component" value="Unassembled WGS sequence"/>
</dbReference>
<name>A0A8H5B8H2_9AGAR</name>